<reference evidence="2 3" key="1">
    <citation type="submission" date="2025-04" db="UniProtKB">
        <authorList>
            <consortium name="RefSeq"/>
        </authorList>
    </citation>
    <scope>IDENTIFICATION</scope>
    <source>
        <strain evidence="2 3">Ishihara</strain>
        <tissue evidence="2 3">Whole body</tissue>
    </source>
</reference>
<protein>
    <submittedName>
        <fullName evidence="2">Uncharacterized protein LOC111352895</fullName>
    </submittedName>
    <submittedName>
        <fullName evidence="3">Uncharacterized protein LOC111356259</fullName>
    </submittedName>
</protein>
<dbReference type="OrthoDB" id="3039988at2759"/>
<dbReference type="KEGG" id="sliu:111356259"/>
<organism evidence="1 2">
    <name type="scientific">Spodoptera litura</name>
    <name type="common">Asian cotton leafworm</name>
    <dbReference type="NCBI Taxonomy" id="69820"/>
    <lineage>
        <taxon>Eukaryota</taxon>
        <taxon>Metazoa</taxon>
        <taxon>Ecdysozoa</taxon>
        <taxon>Arthropoda</taxon>
        <taxon>Hexapoda</taxon>
        <taxon>Insecta</taxon>
        <taxon>Pterygota</taxon>
        <taxon>Neoptera</taxon>
        <taxon>Endopterygota</taxon>
        <taxon>Lepidoptera</taxon>
        <taxon>Glossata</taxon>
        <taxon>Ditrysia</taxon>
        <taxon>Noctuoidea</taxon>
        <taxon>Noctuidae</taxon>
        <taxon>Amphipyrinae</taxon>
        <taxon>Spodoptera</taxon>
    </lineage>
</organism>
<dbReference type="KEGG" id="sliu:111352895"/>
<dbReference type="GeneID" id="111352895"/>
<accession>A0A9J7E2W2</accession>
<gene>
    <name evidence="2" type="primary">LOC111352895</name>
    <name evidence="3" type="synonym">LOC111356259</name>
</gene>
<dbReference type="RefSeq" id="XP_022821352.1">
    <property type="nucleotide sequence ID" value="XM_022965584.1"/>
</dbReference>
<dbReference type="RefSeq" id="XP_022826328.1">
    <property type="nucleotide sequence ID" value="XM_022970560.1"/>
</dbReference>
<proteinExistence type="predicted"/>
<sequence length="492" mass="56850">MDSCELEFEPSIEIAIENNEIGACRETISNCENMEILEESIQNIEETDGVRCSKRTRQIDHDEMWTNITRRGKRFARTSQVSDEIRIPEDKIEISITSADKIPKQFGLAKLLKLENIPDIIKIKYINAFKVLIQFSNEESANKLIESKYFKEKGLKCQKTLEIKESYGVIKDIDLDSSEEEILEGLTCDTEITGIKRLKRRNTNSGLWEPGESVRITFKGSSLPAYVYIFETRIKVSPYQFPVTQCSRCWRFGHTVRVCSSVKEICPKCTQSHPNCDTVSYKCNNCSGKHMALSRTCPIYLKERKIRELMAEFNCTYKRALTVYVPPEPNNVQKSQGSVQDMEIEHQVLNQSTDTEKRSASQNKNTYADTVKTVKKKATITQKYCNKKENAKKKQKSDTVFNWTTLTDSESEISHENIEKADELNKKKNNNNWKLVWIKLKEIIWDSKASLENKVMDSVKVLFDWVSSFIMEFITEMPIMTKIKKWITTTGT</sequence>
<evidence type="ECO:0000313" key="2">
    <source>
        <dbReference type="RefSeq" id="XP_022821352.1"/>
    </source>
</evidence>
<name>A0A9J7E2W2_SPOLT</name>
<dbReference type="AlphaFoldDB" id="A0A9J7E2W2"/>
<dbReference type="Proteomes" id="UP000301870">
    <property type="component" value="Chromosome 2"/>
</dbReference>
<dbReference type="Proteomes" id="UP000301870">
    <property type="component" value="Chromosome 16"/>
</dbReference>
<evidence type="ECO:0000313" key="1">
    <source>
        <dbReference type="Proteomes" id="UP000301870"/>
    </source>
</evidence>
<evidence type="ECO:0000313" key="3">
    <source>
        <dbReference type="RefSeq" id="XP_022826328.1"/>
    </source>
</evidence>
<keyword evidence="1" id="KW-1185">Reference proteome</keyword>